<dbReference type="SMART" id="SM00881">
    <property type="entry name" value="CoA_binding"/>
    <property type="match status" value="1"/>
</dbReference>
<comment type="caution">
    <text evidence="2">The sequence shown here is derived from an EMBL/GenBank/DDBJ whole genome shotgun (WGS) entry which is preliminary data.</text>
</comment>
<proteinExistence type="predicted"/>
<dbReference type="EMBL" id="JJMM01000005">
    <property type="protein sequence ID" value="KDR96073.1"/>
    <property type="molecule type" value="Genomic_DNA"/>
</dbReference>
<name>A0A069RH16_PEPLI</name>
<dbReference type="AlphaFoldDB" id="A0A069RH16"/>
<dbReference type="InterPro" id="IPR003781">
    <property type="entry name" value="CoA-bd"/>
</dbReference>
<keyword evidence="3" id="KW-1185">Reference proteome</keyword>
<dbReference type="SUPFAM" id="SSF51735">
    <property type="entry name" value="NAD(P)-binding Rossmann-fold domains"/>
    <property type="match status" value="1"/>
</dbReference>
<dbReference type="PANTHER" id="PTHR33303:SF2">
    <property type="entry name" value="COA-BINDING DOMAIN-CONTAINING PROTEIN"/>
    <property type="match status" value="1"/>
</dbReference>
<dbReference type="Pfam" id="PF13380">
    <property type="entry name" value="CoA_binding_2"/>
    <property type="match status" value="1"/>
</dbReference>
<accession>A0A069RH16</accession>
<feature type="domain" description="CoA-binding" evidence="1">
    <location>
        <begin position="13"/>
        <end position="105"/>
    </location>
</feature>
<evidence type="ECO:0000259" key="1">
    <source>
        <dbReference type="SMART" id="SM00881"/>
    </source>
</evidence>
<sequence length="133" mass="15273">MYVDAVEKAKQKMLSMEKWAVIGVTQDKSRYGYKIYKILNEKGYVAYGVNPKYDEVDGEKVYPSIKDLPEKVDCVDFLVNPAVTLKLLDEVASQGIRFVWFQPGTFDEDVLDKAESLGLEMVYYDCVYAELMK</sequence>
<dbReference type="PANTHER" id="PTHR33303">
    <property type="entry name" value="CYTOPLASMIC PROTEIN-RELATED"/>
    <property type="match status" value="1"/>
</dbReference>
<dbReference type="Proteomes" id="UP000027946">
    <property type="component" value="Unassembled WGS sequence"/>
</dbReference>
<dbReference type="Gene3D" id="3.40.50.720">
    <property type="entry name" value="NAD(P)-binding Rossmann-like Domain"/>
    <property type="match status" value="1"/>
</dbReference>
<protein>
    <submittedName>
        <fullName evidence="2">CoA-binding protein</fullName>
    </submittedName>
</protein>
<gene>
    <name evidence="2" type="ORF">CLIT_5c00850</name>
</gene>
<dbReference type="InterPro" id="IPR036291">
    <property type="entry name" value="NAD(P)-bd_dom_sf"/>
</dbReference>
<reference evidence="2 3" key="1">
    <citation type="submission" date="2014-03" db="EMBL/GenBank/DDBJ databases">
        <title>Genome sequence of Clostridium litorale W6, DSM 5388.</title>
        <authorList>
            <person name="Poehlein A."/>
            <person name="Jagirdar A."/>
            <person name="Khonsari B."/>
            <person name="Chibani C.M."/>
            <person name="Gutierrez Gutierrez D.A."/>
            <person name="Davydova E."/>
            <person name="Alghaithi H.S."/>
            <person name="Nair K.P."/>
            <person name="Dhamotharan K."/>
            <person name="Chandran L."/>
            <person name="G W."/>
            <person name="Daniel R."/>
        </authorList>
    </citation>
    <scope>NUCLEOTIDE SEQUENCE [LARGE SCALE GENOMIC DNA]</scope>
    <source>
        <strain evidence="2 3">W6</strain>
    </source>
</reference>
<dbReference type="eggNOG" id="COG1832">
    <property type="taxonomic scope" value="Bacteria"/>
</dbReference>
<evidence type="ECO:0000313" key="3">
    <source>
        <dbReference type="Proteomes" id="UP000027946"/>
    </source>
</evidence>
<dbReference type="STRING" id="1121324.CLIT_5c00850"/>
<organism evidence="2 3">
    <name type="scientific">Peptoclostridium litorale DSM 5388</name>
    <dbReference type="NCBI Taxonomy" id="1121324"/>
    <lineage>
        <taxon>Bacteria</taxon>
        <taxon>Bacillati</taxon>
        <taxon>Bacillota</taxon>
        <taxon>Clostridia</taxon>
        <taxon>Peptostreptococcales</taxon>
        <taxon>Peptoclostridiaceae</taxon>
        <taxon>Peptoclostridium</taxon>
    </lineage>
</organism>
<evidence type="ECO:0000313" key="2">
    <source>
        <dbReference type="EMBL" id="KDR96073.1"/>
    </source>
</evidence>